<dbReference type="AlphaFoldDB" id="A0AA88NND6"/>
<name>A0AA88NND6_CHASR</name>
<feature type="region of interest" description="Disordered" evidence="1">
    <location>
        <begin position="1"/>
        <end position="20"/>
    </location>
</feature>
<keyword evidence="3" id="KW-1185">Reference proteome</keyword>
<reference evidence="2" key="1">
    <citation type="submission" date="2023-07" db="EMBL/GenBank/DDBJ databases">
        <title>Chromosome-level Genome Assembly of Striped Snakehead (Channa striata).</title>
        <authorList>
            <person name="Liu H."/>
        </authorList>
    </citation>
    <scope>NUCLEOTIDE SEQUENCE</scope>
    <source>
        <strain evidence="2">Gz</strain>
        <tissue evidence="2">Muscle</tissue>
    </source>
</reference>
<gene>
    <name evidence="2" type="ORF">Q5P01_005235</name>
</gene>
<evidence type="ECO:0000256" key="1">
    <source>
        <dbReference type="SAM" id="MobiDB-lite"/>
    </source>
</evidence>
<proteinExistence type="predicted"/>
<evidence type="ECO:0000313" key="2">
    <source>
        <dbReference type="EMBL" id="KAK2856500.1"/>
    </source>
</evidence>
<protein>
    <submittedName>
        <fullName evidence="2">Uncharacterized protein</fullName>
    </submittedName>
</protein>
<comment type="caution">
    <text evidence="2">The sequence shown here is derived from an EMBL/GenBank/DDBJ whole genome shotgun (WGS) entry which is preliminary data.</text>
</comment>
<dbReference type="Proteomes" id="UP001187415">
    <property type="component" value="Unassembled WGS sequence"/>
</dbReference>
<accession>A0AA88NND6</accession>
<organism evidence="2 3">
    <name type="scientific">Channa striata</name>
    <name type="common">Snakehead murrel</name>
    <name type="synonym">Ophicephalus striatus</name>
    <dbReference type="NCBI Taxonomy" id="64152"/>
    <lineage>
        <taxon>Eukaryota</taxon>
        <taxon>Metazoa</taxon>
        <taxon>Chordata</taxon>
        <taxon>Craniata</taxon>
        <taxon>Vertebrata</taxon>
        <taxon>Euteleostomi</taxon>
        <taxon>Actinopterygii</taxon>
        <taxon>Neopterygii</taxon>
        <taxon>Teleostei</taxon>
        <taxon>Neoteleostei</taxon>
        <taxon>Acanthomorphata</taxon>
        <taxon>Anabantaria</taxon>
        <taxon>Anabantiformes</taxon>
        <taxon>Channoidei</taxon>
        <taxon>Channidae</taxon>
        <taxon>Channa</taxon>
    </lineage>
</organism>
<dbReference type="EMBL" id="JAUPFM010000003">
    <property type="protein sequence ID" value="KAK2856500.1"/>
    <property type="molecule type" value="Genomic_DNA"/>
</dbReference>
<sequence length="135" mass="14822">MHNGTSGRNRNLMHAKPKRSPGVMDLISEQRFLLLRPMIDALLRHRHLSGDCLFKLRALRLKAGQSVSVGEILGPIISCAELAELRDARSVSRRKEDRCLPLHRASLLITSSSPASALAAPGLYPSGIISLHEKV</sequence>
<evidence type="ECO:0000313" key="3">
    <source>
        <dbReference type="Proteomes" id="UP001187415"/>
    </source>
</evidence>